<dbReference type="PANTHER" id="PTHR46112:SF2">
    <property type="entry name" value="XAA-PRO AMINOPEPTIDASE P-RELATED"/>
    <property type="match status" value="1"/>
</dbReference>
<dbReference type="Gene3D" id="3.40.350.10">
    <property type="entry name" value="Creatinase/prolidase N-terminal domain"/>
    <property type="match status" value="1"/>
</dbReference>
<dbReference type="Pfam" id="PF00557">
    <property type="entry name" value="Peptidase_M24"/>
    <property type="match status" value="1"/>
</dbReference>
<dbReference type="PANTHER" id="PTHR46112">
    <property type="entry name" value="AMINOPEPTIDASE"/>
    <property type="match status" value="1"/>
</dbReference>
<dbReference type="Proteomes" id="UP000253570">
    <property type="component" value="Unassembled WGS sequence"/>
</dbReference>
<dbReference type="InterPro" id="IPR036005">
    <property type="entry name" value="Creatinase/aminopeptidase-like"/>
</dbReference>
<gene>
    <name evidence="2" type="ORF">DBW71_00975</name>
</gene>
<dbReference type="InterPro" id="IPR029149">
    <property type="entry name" value="Creatin/AminoP/Spt16_N"/>
</dbReference>
<sequence>MENGYFIKNIDSKSKDYLNAKYPLFSENEYKRRFDLLENILIQNKLDKIIIYEAIGSGSAIQYFTGWHTTQEALAEVNSDEKINLYVEHYNHLPMAEKLVNKITKLFWGERQLSQKIFPKIMEDLQEGSTIGVIGRLPYSYIKQIQKNNIKVIDIFSDYNLMRSIKSNEELSWLKIAAALTDEGINNLVENLTPGLNEHEMSQITQSGYLKHGGHKIINFFGITNMDNPDNCVPYQYTSNKIISADDIITTEISSHFWNYPGQVLRTIGFKKMNTLYSELHEVGDEVFKNIFSILRDGTSIDEINEISSTIESGNFSIWDDLIHGYGGGYLDPVIGTKSRPASHYPGFKFKENMTVVIQPNVITRDHNAGIQTGELVHIQKDKAVRLHTFKQGYIEI</sequence>
<dbReference type="SUPFAM" id="SSF53092">
    <property type="entry name" value="Creatinase/prolidase N-terminal domain"/>
    <property type="match status" value="1"/>
</dbReference>
<dbReference type="AlphaFoldDB" id="A0A368DR91"/>
<accession>A0A368DR91</accession>
<comment type="caution">
    <text evidence="2">The sequence shown here is derived from an EMBL/GenBank/DDBJ whole genome shotgun (WGS) entry which is preliminary data.</text>
</comment>
<dbReference type="EMBL" id="QOQD01000002">
    <property type="protein sequence ID" value="RCL74329.1"/>
    <property type="molecule type" value="Genomic_DNA"/>
</dbReference>
<evidence type="ECO:0000313" key="2">
    <source>
        <dbReference type="EMBL" id="RCL74329.1"/>
    </source>
</evidence>
<dbReference type="InterPro" id="IPR050659">
    <property type="entry name" value="Peptidase_M24B"/>
</dbReference>
<evidence type="ECO:0000313" key="3">
    <source>
        <dbReference type="Proteomes" id="UP000253570"/>
    </source>
</evidence>
<protein>
    <submittedName>
        <fullName evidence="2">M24 family metallopeptidase</fullName>
    </submittedName>
</protein>
<organism evidence="2 3">
    <name type="scientific">PS1 clade bacterium</name>
    <dbReference type="NCBI Taxonomy" id="2175152"/>
    <lineage>
        <taxon>Bacteria</taxon>
        <taxon>Pseudomonadati</taxon>
        <taxon>Pseudomonadota</taxon>
        <taxon>Alphaproteobacteria</taxon>
        <taxon>PS1 clade</taxon>
    </lineage>
</organism>
<feature type="domain" description="Peptidase M24" evidence="1">
    <location>
        <begin position="174"/>
        <end position="380"/>
    </location>
</feature>
<name>A0A368DR91_9PROT</name>
<reference evidence="2 3" key="1">
    <citation type="journal article" date="2018" name="Microbiome">
        <title>Fine metagenomic profile of the Mediterranean stratified and mixed water columns revealed by assembly and recruitment.</title>
        <authorList>
            <person name="Haro-Moreno J.M."/>
            <person name="Lopez-Perez M."/>
            <person name="De La Torre J.R."/>
            <person name="Picazo A."/>
            <person name="Camacho A."/>
            <person name="Rodriguez-Valera F."/>
        </authorList>
    </citation>
    <scope>NUCLEOTIDE SEQUENCE [LARGE SCALE GENOMIC DNA]</scope>
    <source>
        <strain evidence="2">MED-G57</strain>
    </source>
</reference>
<dbReference type="SUPFAM" id="SSF55920">
    <property type="entry name" value="Creatinase/aminopeptidase"/>
    <property type="match status" value="1"/>
</dbReference>
<dbReference type="InterPro" id="IPR000994">
    <property type="entry name" value="Pept_M24"/>
</dbReference>
<dbReference type="Gene3D" id="3.90.230.10">
    <property type="entry name" value="Creatinase/methionine aminopeptidase superfamily"/>
    <property type="match status" value="1"/>
</dbReference>
<evidence type="ECO:0000259" key="1">
    <source>
        <dbReference type="Pfam" id="PF00557"/>
    </source>
</evidence>
<proteinExistence type="predicted"/>